<name>A0A6N2YVJ4_9FIRM</name>
<dbReference type="AlphaFoldDB" id="A0A6N2YVJ4"/>
<reference evidence="1" key="1">
    <citation type="submission" date="2019-11" db="EMBL/GenBank/DDBJ databases">
        <authorList>
            <person name="Feng L."/>
        </authorList>
    </citation>
    <scope>NUCLEOTIDE SEQUENCE</scope>
    <source>
        <strain evidence="1">ChathewayiLFYP18</strain>
    </source>
</reference>
<organism evidence="1">
    <name type="scientific">Hungatella hathewayi</name>
    <dbReference type="NCBI Taxonomy" id="154046"/>
    <lineage>
        <taxon>Bacteria</taxon>
        <taxon>Bacillati</taxon>
        <taxon>Bacillota</taxon>
        <taxon>Clostridia</taxon>
        <taxon>Lachnospirales</taxon>
        <taxon>Lachnospiraceae</taxon>
        <taxon>Hungatella</taxon>
    </lineage>
</organism>
<proteinExistence type="predicted"/>
<sequence>MKIRKVVGKPLIVLLTVSQCMTAFAGTWKTLLSG</sequence>
<evidence type="ECO:0000313" key="1">
    <source>
        <dbReference type="EMBL" id="VYT69212.1"/>
    </source>
</evidence>
<dbReference type="EMBL" id="CACRUH010000011">
    <property type="protein sequence ID" value="VYT69212.1"/>
    <property type="molecule type" value="Genomic_DNA"/>
</dbReference>
<gene>
    <name evidence="1" type="ORF">CHLFYP18_05329</name>
</gene>
<accession>A0A6N2YVJ4</accession>
<protein>
    <submittedName>
        <fullName evidence="1">Uncharacterized protein</fullName>
    </submittedName>
</protein>